<dbReference type="Proteomes" id="UP000023152">
    <property type="component" value="Unassembled WGS sequence"/>
</dbReference>
<protein>
    <submittedName>
        <fullName evidence="2">Uncharacterized protein</fullName>
    </submittedName>
</protein>
<name>X6LET7_RETFI</name>
<organism evidence="2 3">
    <name type="scientific">Reticulomyxa filosa</name>
    <dbReference type="NCBI Taxonomy" id="46433"/>
    <lineage>
        <taxon>Eukaryota</taxon>
        <taxon>Sar</taxon>
        <taxon>Rhizaria</taxon>
        <taxon>Retaria</taxon>
        <taxon>Foraminifera</taxon>
        <taxon>Monothalamids</taxon>
        <taxon>Reticulomyxidae</taxon>
        <taxon>Reticulomyxa</taxon>
    </lineage>
</organism>
<sequence>DHLTSNINLHFDLVIKSFDSLQQTIRQYQVSLFIHYFNKKKKKFMLILKKYKNRKKLLKVKKDEEIAHLKQQLEQYQKDKLQLISAQKTTLIEMEKLKNDIKSKDNEIQKIKQ</sequence>
<feature type="coiled-coil region" evidence="1">
    <location>
        <begin position="59"/>
        <end position="86"/>
    </location>
</feature>
<accession>X6LET7</accession>
<feature type="non-terminal residue" evidence="2">
    <location>
        <position position="1"/>
    </location>
</feature>
<evidence type="ECO:0000313" key="2">
    <source>
        <dbReference type="EMBL" id="ETN99646.1"/>
    </source>
</evidence>
<dbReference type="EMBL" id="ASPP01043352">
    <property type="protein sequence ID" value="ETN99646.1"/>
    <property type="molecule type" value="Genomic_DNA"/>
</dbReference>
<keyword evidence="1" id="KW-0175">Coiled coil</keyword>
<dbReference type="AlphaFoldDB" id="X6LET7"/>
<evidence type="ECO:0000256" key="1">
    <source>
        <dbReference type="SAM" id="Coils"/>
    </source>
</evidence>
<reference evidence="2 3" key="1">
    <citation type="journal article" date="2013" name="Curr. Biol.">
        <title>The Genome of the Foraminiferan Reticulomyxa filosa.</title>
        <authorList>
            <person name="Glockner G."/>
            <person name="Hulsmann N."/>
            <person name="Schleicher M."/>
            <person name="Noegel A.A."/>
            <person name="Eichinger L."/>
            <person name="Gallinger C."/>
            <person name="Pawlowski J."/>
            <person name="Sierra R."/>
            <person name="Euteneuer U."/>
            <person name="Pillet L."/>
            <person name="Moustafa A."/>
            <person name="Platzer M."/>
            <person name="Groth M."/>
            <person name="Szafranski K."/>
            <person name="Schliwa M."/>
        </authorList>
    </citation>
    <scope>NUCLEOTIDE SEQUENCE [LARGE SCALE GENOMIC DNA]</scope>
</reference>
<comment type="caution">
    <text evidence="2">The sequence shown here is derived from an EMBL/GenBank/DDBJ whole genome shotgun (WGS) entry which is preliminary data.</text>
</comment>
<keyword evidence="3" id="KW-1185">Reference proteome</keyword>
<gene>
    <name evidence="2" type="ORF">RFI_37824</name>
</gene>
<proteinExistence type="predicted"/>
<evidence type="ECO:0000313" key="3">
    <source>
        <dbReference type="Proteomes" id="UP000023152"/>
    </source>
</evidence>